<dbReference type="InterPro" id="IPR036249">
    <property type="entry name" value="Thioredoxin-like_sf"/>
</dbReference>
<evidence type="ECO:0000313" key="2">
    <source>
        <dbReference type="EMBL" id="TXC63612.1"/>
    </source>
</evidence>
<reference evidence="2 3" key="1">
    <citation type="journal article" date="2015" name="J. Microbiol.">
        <title>Sphingosinicella ginsenosidimutans sp. nov., with ginsenoside converting activity.</title>
        <authorList>
            <person name="Kim J.K."/>
            <person name="Kang M.S."/>
            <person name="Park S.C."/>
            <person name="Kim K.M."/>
            <person name="Choi K."/>
            <person name="Yoon M.H."/>
            <person name="Im W.T."/>
        </authorList>
    </citation>
    <scope>NUCLEOTIDE SEQUENCE [LARGE SCALE GENOMIC DNA]</scope>
    <source>
        <strain evidence="2 3">BS-11</strain>
    </source>
</reference>
<feature type="compositionally biased region" description="Low complexity" evidence="1">
    <location>
        <begin position="7"/>
        <end position="17"/>
    </location>
</feature>
<dbReference type="OrthoDB" id="7335590at2"/>
<comment type="caution">
    <text evidence="2">The sequence shown here is derived from an EMBL/GenBank/DDBJ whole genome shotgun (WGS) entry which is preliminary data.</text>
</comment>
<proteinExistence type="predicted"/>
<keyword evidence="3" id="KW-1185">Reference proteome</keyword>
<gene>
    <name evidence="2" type="ORF">FRZ32_08025</name>
</gene>
<dbReference type="Gene3D" id="3.40.30.10">
    <property type="entry name" value="Glutaredoxin"/>
    <property type="match status" value="1"/>
</dbReference>
<name>A0A5C6TT57_9SPHN</name>
<evidence type="ECO:0000313" key="3">
    <source>
        <dbReference type="Proteomes" id="UP000321249"/>
    </source>
</evidence>
<dbReference type="AlphaFoldDB" id="A0A5C6TT57"/>
<sequence length="233" mass="26162">MPDLKPARAMAAASTSRMPDESADYRRARTELLAEEIELRRQIARVAAQRRALPPGPIARDYRLRDQDGREIGLADLFGRHDTLFTYFWMFGPDRARPCPMCTAFLGSIDIPARDIEQRLSIAVLSRSPVARQIAFARERGWRNLRFYETIGDDFARDFGALDEDGDEGAAVIVWRRDGDEVRLFWAAEGGAETADPGTDPSLAPDPVPLWNILDLTPAGRAPDWYPSLDYPA</sequence>
<protein>
    <submittedName>
        <fullName evidence="2">DUF899 domain-containing protein</fullName>
    </submittedName>
</protein>
<accession>A0A5C6TT57</accession>
<organism evidence="2 3">
    <name type="scientific">Allosphingosinicella ginsenosidimutans</name>
    <dbReference type="NCBI Taxonomy" id="1176539"/>
    <lineage>
        <taxon>Bacteria</taxon>
        <taxon>Pseudomonadati</taxon>
        <taxon>Pseudomonadota</taxon>
        <taxon>Alphaproteobacteria</taxon>
        <taxon>Sphingomonadales</taxon>
        <taxon>Sphingomonadaceae</taxon>
        <taxon>Allosphingosinicella</taxon>
    </lineage>
</organism>
<dbReference type="InterPro" id="IPR010296">
    <property type="entry name" value="DUF899_thioredox"/>
</dbReference>
<dbReference type="Pfam" id="PF05988">
    <property type="entry name" value="DUF899"/>
    <property type="match status" value="1"/>
</dbReference>
<dbReference type="RefSeq" id="WP_147043018.1">
    <property type="nucleotide sequence ID" value="NZ_BAABIR010000003.1"/>
</dbReference>
<dbReference type="SUPFAM" id="SSF52833">
    <property type="entry name" value="Thioredoxin-like"/>
    <property type="match status" value="1"/>
</dbReference>
<dbReference type="EMBL" id="VOQQ01000001">
    <property type="protein sequence ID" value="TXC63612.1"/>
    <property type="molecule type" value="Genomic_DNA"/>
</dbReference>
<dbReference type="Proteomes" id="UP000321249">
    <property type="component" value="Unassembled WGS sequence"/>
</dbReference>
<feature type="region of interest" description="Disordered" evidence="1">
    <location>
        <begin position="1"/>
        <end position="24"/>
    </location>
</feature>
<evidence type="ECO:0000256" key="1">
    <source>
        <dbReference type="SAM" id="MobiDB-lite"/>
    </source>
</evidence>